<dbReference type="InterPro" id="IPR029016">
    <property type="entry name" value="GAF-like_dom_sf"/>
</dbReference>
<comment type="caution">
    <text evidence="4">The sequence shown here is derived from an EMBL/GenBank/DDBJ whole genome shotgun (WGS) entry which is preliminary data.</text>
</comment>
<dbReference type="Gene3D" id="6.10.340.10">
    <property type="match status" value="1"/>
</dbReference>
<evidence type="ECO:0000259" key="3">
    <source>
        <dbReference type="PROSITE" id="PS50885"/>
    </source>
</evidence>
<name>A0A934WXM3_9BACT</name>
<dbReference type="PROSITE" id="PS50885">
    <property type="entry name" value="HAMP"/>
    <property type="match status" value="1"/>
</dbReference>
<dbReference type="GO" id="GO:0007165">
    <property type="term" value="P:signal transduction"/>
    <property type="evidence" value="ECO:0007669"/>
    <property type="project" value="InterPro"/>
</dbReference>
<dbReference type="InterPro" id="IPR003660">
    <property type="entry name" value="HAMP_dom"/>
</dbReference>
<feature type="coiled-coil region" evidence="1">
    <location>
        <begin position="346"/>
        <end position="373"/>
    </location>
</feature>
<dbReference type="CDD" id="cd06225">
    <property type="entry name" value="HAMP"/>
    <property type="match status" value="1"/>
</dbReference>
<dbReference type="SUPFAM" id="SSF55781">
    <property type="entry name" value="GAF domain-like"/>
    <property type="match status" value="1"/>
</dbReference>
<evidence type="ECO:0000256" key="1">
    <source>
        <dbReference type="SAM" id="Coils"/>
    </source>
</evidence>
<keyword evidence="1" id="KW-0175">Coiled coil</keyword>
<feature type="transmembrane region" description="Helical" evidence="2">
    <location>
        <begin position="12"/>
        <end position="34"/>
    </location>
</feature>
<evidence type="ECO:0000313" key="5">
    <source>
        <dbReference type="Proteomes" id="UP000611723"/>
    </source>
</evidence>
<feature type="domain" description="HAMP" evidence="3">
    <location>
        <begin position="307"/>
        <end position="361"/>
    </location>
</feature>
<dbReference type="GO" id="GO:0016020">
    <property type="term" value="C:membrane"/>
    <property type="evidence" value="ECO:0007669"/>
    <property type="project" value="InterPro"/>
</dbReference>
<dbReference type="InterPro" id="IPR003018">
    <property type="entry name" value="GAF"/>
</dbReference>
<organism evidence="4 5">
    <name type="scientific">Marivirga aurantiaca</name>
    <dbReference type="NCBI Taxonomy" id="2802615"/>
    <lineage>
        <taxon>Bacteria</taxon>
        <taxon>Pseudomonadati</taxon>
        <taxon>Bacteroidota</taxon>
        <taxon>Cytophagia</taxon>
        <taxon>Cytophagales</taxon>
        <taxon>Marivirgaceae</taxon>
        <taxon>Marivirga</taxon>
    </lineage>
</organism>
<proteinExistence type="predicted"/>
<protein>
    <submittedName>
        <fullName evidence="4">GAF domain-containing protein</fullName>
    </submittedName>
</protein>
<evidence type="ECO:0000256" key="2">
    <source>
        <dbReference type="SAM" id="Phobius"/>
    </source>
</evidence>
<keyword evidence="2" id="KW-0472">Membrane</keyword>
<accession>A0A934WXM3</accession>
<keyword evidence="2" id="KW-1133">Transmembrane helix</keyword>
<sequence length="718" mass="82652">MTFKDIPIRKKFILAFSSLLLPALLGGFLVYNYFYKVHLFQELKSEMAEVMMELDKSQKIEKEFLLYGWKEISFLENGLSEMTQSFSDKIQLVQKKLNAQAAKSIVVESQFENEIHSLNSSVSEYERTFNELRLMLLKRGFKDHGLEGEMRSYAHELQLCVSPAEKVYAFSLRRHEKDFALRKDQNYVKKLHEASNAFINFIELASIEEYPHMTESYKVETIESIEAYKNHFDRIVQAEIVIGLNQHEGLLSDLENKLASTLPKLNSLYEKINLKNEQLQRSAAIVTFVTILLLLMSVVGLVYLLRKTVSKPIIHLDNIVKKVLSGDAMAGSYLDMESKDEIGSLSRNFQLMLSNLNSNLKQIKEKNSVLENKAIQDASLNWSIKGLSKFSDLMKAQNNDIKSFSFLMIVEIVKYISANQGAFFVISEDEEALELQGCYAYERRKSTNKRIGKGEGLVGQAWLDADHIYLTEIPDSYINIRSGLGGSSPRSILVMPVKYNEKVIGMFEVASFKLFSENEISFLSELSERIGATLNALKMQIHTRNLLKNSRQLTEQLQSQEEQMRRKMDKLLESQEEVSRANKELNDSLYEVRKDFFLLNQILAKVYDGIIIINQHYEIVTVNEYVKETLHYQDKDLYGNSPELIIKKSVNKVLKGLEDNPEFLEAGLSERKSCKIMDRYGKIDDAYFVVSQITCKNEVYYSIMFNKQLNKNNVLKSV</sequence>
<reference evidence="4" key="1">
    <citation type="submission" date="2021-01" db="EMBL/GenBank/DDBJ databases">
        <title>Marivirga aurantiaca sp. nov., isolated from intertidal surface sediments.</title>
        <authorList>
            <person name="Zhang M."/>
        </authorList>
    </citation>
    <scope>NUCLEOTIDE SEQUENCE</scope>
    <source>
        <strain evidence="4">S37H4</strain>
    </source>
</reference>
<dbReference type="AlphaFoldDB" id="A0A934WXM3"/>
<dbReference type="RefSeq" id="WP_201430454.1">
    <property type="nucleotide sequence ID" value="NZ_JAEQBW010000002.1"/>
</dbReference>
<keyword evidence="2" id="KW-0812">Transmembrane</keyword>
<dbReference type="Proteomes" id="UP000611723">
    <property type="component" value="Unassembled WGS sequence"/>
</dbReference>
<evidence type="ECO:0000313" key="4">
    <source>
        <dbReference type="EMBL" id="MBK6264786.1"/>
    </source>
</evidence>
<feature type="transmembrane region" description="Helical" evidence="2">
    <location>
        <begin position="283"/>
        <end position="305"/>
    </location>
</feature>
<gene>
    <name evidence="4" type="ORF">JKA74_07040</name>
</gene>
<dbReference type="SUPFAM" id="SSF158472">
    <property type="entry name" value="HAMP domain-like"/>
    <property type="match status" value="1"/>
</dbReference>
<dbReference type="Gene3D" id="3.30.450.40">
    <property type="match status" value="1"/>
</dbReference>
<feature type="coiled-coil region" evidence="1">
    <location>
        <begin position="543"/>
        <end position="588"/>
    </location>
</feature>
<dbReference type="EMBL" id="JAEQBW010000002">
    <property type="protein sequence ID" value="MBK6264786.1"/>
    <property type="molecule type" value="Genomic_DNA"/>
</dbReference>
<dbReference type="SMART" id="SM00065">
    <property type="entry name" value="GAF"/>
    <property type="match status" value="1"/>
</dbReference>
<keyword evidence="5" id="KW-1185">Reference proteome</keyword>
<dbReference type="Pfam" id="PF13185">
    <property type="entry name" value="GAF_2"/>
    <property type="match status" value="1"/>
</dbReference>